<dbReference type="Proteomes" id="UP001324634">
    <property type="component" value="Chromosome"/>
</dbReference>
<accession>A0AAX4HND7</accession>
<protein>
    <submittedName>
        <fullName evidence="2">Uncharacterized protein</fullName>
    </submittedName>
</protein>
<dbReference type="KEGG" id="psti:SOO65_19070"/>
<evidence type="ECO:0000256" key="1">
    <source>
        <dbReference type="SAM" id="Phobius"/>
    </source>
</evidence>
<keyword evidence="1" id="KW-1133">Transmembrane helix</keyword>
<evidence type="ECO:0000313" key="3">
    <source>
        <dbReference type="Proteomes" id="UP001324634"/>
    </source>
</evidence>
<gene>
    <name evidence="2" type="ORF">SOO65_19070</name>
</gene>
<keyword evidence="1" id="KW-0812">Transmembrane</keyword>
<proteinExistence type="predicted"/>
<keyword evidence="1" id="KW-0472">Membrane</keyword>
<name>A0AAX4HND7_9BACT</name>
<keyword evidence="3" id="KW-1185">Reference proteome</keyword>
<evidence type="ECO:0000313" key="2">
    <source>
        <dbReference type="EMBL" id="WPU64799.1"/>
    </source>
</evidence>
<organism evidence="2 3">
    <name type="scientific">Peredibacter starrii</name>
    <dbReference type="NCBI Taxonomy" id="28202"/>
    <lineage>
        <taxon>Bacteria</taxon>
        <taxon>Pseudomonadati</taxon>
        <taxon>Bdellovibrionota</taxon>
        <taxon>Bacteriovoracia</taxon>
        <taxon>Bacteriovoracales</taxon>
        <taxon>Bacteriovoracaceae</taxon>
        <taxon>Peredibacter</taxon>
    </lineage>
</organism>
<feature type="transmembrane region" description="Helical" evidence="1">
    <location>
        <begin position="20"/>
        <end position="37"/>
    </location>
</feature>
<sequence>MKTQKTVSNDTTQKALSLKSVLIVLSTFIIIGVLIWVEMKFN</sequence>
<dbReference type="AlphaFoldDB" id="A0AAX4HND7"/>
<dbReference type="EMBL" id="CP139487">
    <property type="protein sequence ID" value="WPU64799.1"/>
    <property type="molecule type" value="Genomic_DNA"/>
</dbReference>
<dbReference type="RefSeq" id="WP_321394297.1">
    <property type="nucleotide sequence ID" value="NZ_CP139487.1"/>
</dbReference>
<reference evidence="2 3" key="1">
    <citation type="submission" date="2023-11" db="EMBL/GenBank/DDBJ databases">
        <title>Peredibacter starrii A3.12.</title>
        <authorList>
            <person name="Mitchell R.J."/>
        </authorList>
    </citation>
    <scope>NUCLEOTIDE SEQUENCE [LARGE SCALE GENOMIC DNA]</scope>
    <source>
        <strain evidence="2 3">A3.12</strain>
    </source>
</reference>